<evidence type="ECO:0000313" key="6">
    <source>
        <dbReference type="Proteomes" id="UP000182278"/>
    </source>
</evidence>
<feature type="domain" description="Alpha-L-rhamnosidase concanavalin-like" evidence="1">
    <location>
        <begin position="270"/>
        <end position="345"/>
    </location>
</feature>
<evidence type="ECO:0000259" key="3">
    <source>
        <dbReference type="Pfam" id="PF17389"/>
    </source>
</evidence>
<dbReference type="AlphaFoldDB" id="A0A1J4SFM8"/>
<comment type="caution">
    <text evidence="5">The sequence shown here is derived from an EMBL/GenBank/DDBJ whole genome shotgun (WGS) entry which is preliminary data.</text>
</comment>
<feature type="domain" description="Alpha-L-rhamnosidase six-hairpin glycosidase" evidence="3">
    <location>
        <begin position="372"/>
        <end position="712"/>
    </location>
</feature>
<dbReference type="Pfam" id="PF08531">
    <property type="entry name" value="Bac_rhamnosid_N"/>
    <property type="match status" value="1"/>
</dbReference>
<dbReference type="Pfam" id="PF17390">
    <property type="entry name" value="Bac_rhamnosid_C"/>
    <property type="match status" value="1"/>
</dbReference>
<dbReference type="PANTHER" id="PTHR34987:SF2">
    <property type="entry name" value="B, PUTATIVE (AFU_ORTHOLOGUE AFUA_7G05040)-RELATED"/>
    <property type="match status" value="1"/>
</dbReference>
<dbReference type="Gene3D" id="2.60.120.260">
    <property type="entry name" value="Galactose-binding domain-like"/>
    <property type="match status" value="2"/>
</dbReference>
<dbReference type="Gene3D" id="1.50.10.10">
    <property type="match status" value="1"/>
</dbReference>
<dbReference type="Gene3D" id="2.60.420.10">
    <property type="entry name" value="Maltose phosphorylase, domain 3"/>
    <property type="match status" value="1"/>
</dbReference>
<dbReference type="InterPro" id="IPR012341">
    <property type="entry name" value="6hp_glycosidase-like_sf"/>
</dbReference>
<dbReference type="InterPro" id="IPR008928">
    <property type="entry name" value="6-hairpin_glycosidase_sf"/>
</dbReference>
<evidence type="ECO:0000313" key="5">
    <source>
        <dbReference type="EMBL" id="OIN97053.1"/>
    </source>
</evidence>
<dbReference type="Proteomes" id="UP000182278">
    <property type="component" value="Unassembled WGS sequence"/>
</dbReference>
<dbReference type="EMBL" id="MNUO01000066">
    <property type="protein sequence ID" value="OIN97053.1"/>
    <property type="molecule type" value="Genomic_DNA"/>
</dbReference>
<dbReference type="InterPro" id="IPR035396">
    <property type="entry name" value="Bac_rhamnosid6H"/>
</dbReference>
<dbReference type="STRING" id="1817893.AUJ66_04495"/>
<sequence>MRWKGNWIWTKVGEKPRNFYLCIRKTLKLNKKVRRATAFVSADSRYKFYINGKYVGRGVAKCDPKFQYYDVHNITKILRPGKNIIAAIIHHYGEETFSYLLGRGGFLCQIEMEYSDSKKEIIGTDKTWRVKQEKAWNQDAPRSTVQIGFQEIYDARKEMSGWEKLNFDDSGWDEPIVIGKPPVEPWTNLIERDIPFLAEKEILPVEVIEIGECPQAIDLNNIKDISAILDEELHLPTRGAVLHPTKVGRVPEKNKTFLSIGPCIDKSIYLVLDFGKEVSGFPRICLKGVDGGVIDFGYDEILIKNRVHPTRGGGAAGQSDRYIMKDGYQEHEQGFTWRGFRYIQLVFRNCAKPVKLYGVTLNHYCYPVSYRGAFKCSDPMLNRIWEVGRYTLQMCMHDSFEDCPWREQTQWWGDARVQGLVNYYAFGDTKLFKKGLRQIAESQLRRQDGLMQPFAPGGTHGSSIHAKMAIIPSFCLIWILSLYDYYFYTGDTEPVKKLYPNLKNLVEAFRSSLSERGLTTLEHWQFIDWAPIDAKPENTALNCFLCAGFMTAAKIARLNNDKPQAKEYEKMAAEMKDNINKYLWSEKKGLYADGIRASAEDGSNKQSEVFSQQANCLAVLFDIAPKEKQEEIMNKIQTDDKVVKITTPYFMFYFLSALLHLNRHELVKDIIRTRWGEMIGKGATTFWEDFRGVANGNGGGSLCHAWSACPTAMLSMEILGVKPLEPGFRKILIEPHLFNLNYAKGIVPTVIGDIKISWKIKDKILSFKASIPKGCTAEAVISEAGGTKKYTFKNVLSVSHYLQGGMLG</sequence>
<dbReference type="InterPro" id="IPR035398">
    <property type="entry name" value="Bac_rhamnosid_C"/>
</dbReference>
<reference evidence="5 6" key="1">
    <citation type="journal article" date="2016" name="Environ. Microbiol.">
        <title>Genomic resolution of a cold subsurface aquifer community provides metabolic insights for novel microbes adapted to high CO concentrations.</title>
        <authorList>
            <person name="Probst A.J."/>
            <person name="Castelle C.J."/>
            <person name="Singh A."/>
            <person name="Brown C.T."/>
            <person name="Anantharaman K."/>
            <person name="Sharon I."/>
            <person name="Hug L.A."/>
            <person name="Burstein D."/>
            <person name="Emerson J.B."/>
            <person name="Thomas B.C."/>
            <person name="Banfield J.F."/>
        </authorList>
    </citation>
    <scope>NUCLEOTIDE SEQUENCE [LARGE SCALE GENOMIC DNA]</scope>
    <source>
        <strain evidence="5">CG1_02_38_46</strain>
    </source>
</reference>
<evidence type="ECO:0000259" key="4">
    <source>
        <dbReference type="Pfam" id="PF17390"/>
    </source>
</evidence>
<dbReference type="InterPro" id="IPR008902">
    <property type="entry name" value="Rhamnosid_concanavalin"/>
</dbReference>
<dbReference type="Pfam" id="PF17389">
    <property type="entry name" value="Bac_rhamnosid6H"/>
    <property type="match status" value="1"/>
</dbReference>
<accession>A0A1J4SFM8</accession>
<dbReference type="PANTHER" id="PTHR34987">
    <property type="entry name" value="C, PUTATIVE (AFU_ORTHOLOGUE AFUA_3G02880)-RELATED"/>
    <property type="match status" value="1"/>
</dbReference>
<organism evidence="5 6">
    <name type="scientific">Candidatus Desantisbacteria bacterium CG1_02_38_46</name>
    <dbReference type="NCBI Taxonomy" id="1817893"/>
    <lineage>
        <taxon>Bacteria</taxon>
        <taxon>Candidatus Desantisiibacteriota</taxon>
    </lineage>
</organism>
<dbReference type="GO" id="GO:0005975">
    <property type="term" value="P:carbohydrate metabolic process"/>
    <property type="evidence" value="ECO:0007669"/>
    <property type="project" value="InterPro"/>
</dbReference>
<evidence type="ECO:0000259" key="1">
    <source>
        <dbReference type="Pfam" id="PF05592"/>
    </source>
</evidence>
<dbReference type="InterPro" id="IPR013737">
    <property type="entry name" value="Bac_rhamnosid_N"/>
</dbReference>
<evidence type="ECO:0000259" key="2">
    <source>
        <dbReference type="Pfam" id="PF08531"/>
    </source>
</evidence>
<feature type="domain" description="Alpha-L-rhamnosidase C-terminal" evidence="4">
    <location>
        <begin position="720"/>
        <end position="785"/>
    </location>
</feature>
<protein>
    <submittedName>
        <fullName evidence="5">Uncharacterized protein</fullName>
    </submittedName>
</protein>
<gene>
    <name evidence="5" type="ORF">AUJ66_04495</name>
</gene>
<feature type="domain" description="Bacterial alpha-L-rhamnosidase N-terminal" evidence="2">
    <location>
        <begin position="31"/>
        <end position="175"/>
    </location>
</feature>
<dbReference type="Pfam" id="PF05592">
    <property type="entry name" value="Bac_rhamnosid"/>
    <property type="match status" value="1"/>
</dbReference>
<proteinExistence type="predicted"/>
<name>A0A1J4SFM8_9BACT</name>
<dbReference type="SUPFAM" id="SSF48208">
    <property type="entry name" value="Six-hairpin glycosidases"/>
    <property type="match status" value="1"/>
</dbReference>